<accession>A0ABW5I616</accession>
<reference evidence="2" key="1">
    <citation type="journal article" date="2019" name="Int. J. Syst. Evol. Microbiol.">
        <title>The Global Catalogue of Microorganisms (GCM) 10K type strain sequencing project: providing services to taxonomists for standard genome sequencing and annotation.</title>
        <authorList>
            <consortium name="The Broad Institute Genomics Platform"/>
            <consortium name="The Broad Institute Genome Sequencing Center for Infectious Disease"/>
            <person name="Wu L."/>
            <person name="Ma J."/>
        </authorList>
    </citation>
    <scope>NUCLEOTIDE SEQUENCE [LARGE SCALE GENOMIC DNA]</scope>
    <source>
        <strain evidence="2">CGMCC 4.7638</strain>
    </source>
</reference>
<keyword evidence="2" id="KW-1185">Reference proteome</keyword>
<dbReference type="RefSeq" id="WP_344283214.1">
    <property type="nucleotide sequence ID" value="NZ_BAAAHV010000022.1"/>
</dbReference>
<evidence type="ECO:0000313" key="2">
    <source>
        <dbReference type="Proteomes" id="UP001597542"/>
    </source>
</evidence>
<dbReference type="Proteomes" id="UP001597542">
    <property type="component" value="Unassembled WGS sequence"/>
</dbReference>
<gene>
    <name evidence="1" type="ORF">ACFSUT_27985</name>
</gene>
<organism evidence="1 2">
    <name type="scientific">Amycolatopsis albidoflavus</name>
    <dbReference type="NCBI Taxonomy" id="102226"/>
    <lineage>
        <taxon>Bacteria</taxon>
        <taxon>Bacillati</taxon>
        <taxon>Actinomycetota</taxon>
        <taxon>Actinomycetes</taxon>
        <taxon>Pseudonocardiales</taxon>
        <taxon>Pseudonocardiaceae</taxon>
        <taxon>Amycolatopsis</taxon>
    </lineage>
</organism>
<dbReference type="EMBL" id="JBHUKQ010000014">
    <property type="protein sequence ID" value="MFD2484148.1"/>
    <property type="molecule type" value="Genomic_DNA"/>
</dbReference>
<evidence type="ECO:0000313" key="1">
    <source>
        <dbReference type="EMBL" id="MFD2484148.1"/>
    </source>
</evidence>
<sequence>MDVATARLLGRNLEKYKAALADPAATVDVRAFAELRIPAITDELFVAAFDERLPRGGMHASRNARLIWEQMFPERAAAEKAAGPVRGSVHQSWF</sequence>
<comment type="caution">
    <text evidence="1">The sequence shown here is derived from an EMBL/GenBank/DDBJ whole genome shotgun (WGS) entry which is preliminary data.</text>
</comment>
<protein>
    <submittedName>
        <fullName evidence="1">Uncharacterized protein</fullName>
    </submittedName>
</protein>
<name>A0ABW5I616_9PSEU</name>
<proteinExistence type="predicted"/>